<proteinExistence type="predicted"/>
<dbReference type="RefSeq" id="XP_013403936.1">
    <property type="nucleotide sequence ID" value="XM_013548482.1"/>
</dbReference>
<dbReference type="InterPro" id="IPR036543">
    <property type="entry name" value="Guanylate-bd_C_sf"/>
</dbReference>
<dbReference type="KEGG" id="lak:106169121"/>
<evidence type="ECO:0000313" key="5">
    <source>
        <dbReference type="RefSeq" id="XP_013403936.1"/>
    </source>
</evidence>
<dbReference type="InterPro" id="IPR015894">
    <property type="entry name" value="Guanylate-bd_N"/>
</dbReference>
<dbReference type="GeneID" id="106169121"/>
<keyword evidence="1" id="KW-0378">Hydrolase</keyword>
<sequence>MGALRKMFPNFMWLLRDVHLQFKRPVTGDEMTPTDYVKEVVFRKASKEKKETDQEKIGRIILMAFEQVEAFALPSPGDEDVLADIAKKADNIKPKFNEKMDEFIEGILSVLECKRGMTEGSQITGDQLAAMLQHYVKAVNAPGTIPVIKSAWDASVELRRKNILEDMVKKYKNEMTEAINKACFKESEMFPLEERDDDPKKTSLMRIHDAVLKNVDDELKKQLESFGSDRQDSNDKLFFVLNEIIVQRQTNGDITGGELQNYLKENSERSRLYCEKVFKRLLDELRKRLDPMPAGYTEKNLKADVDKLEETYLQQAIGPMKLDVLREKLESSDMTGFFEMCKEMSRLKMEEVEAKRQRDILELKEKENQRKLQEAQEEHAREMKEQANAMEKVKERYQENIEKVQRSQEGDMSNFVKKMEDLKKAGQEEKLEMMQDFNRKLEEQREMSRREMEHQKEVWELKFQHQQELAAQAERQQKMRSRGVWARLWNTEPQ</sequence>
<dbReference type="Pfam" id="PF02263">
    <property type="entry name" value="GBP"/>
    <property type="match status" value="1"/>
</dbReference>
<name>A0A1S3J103_LINAN</name>
<accession>A0A1S3J103</accession>
<feature type="coiled-coil region" evidence="2">
    <location>
        <begin position="344"/>
        <end position="458"/>
    </location>
</feature>
<protein>
    <submittedName>
        <fullName evidence="5">Guanylate-binding protein 4-like</fullName>
    </submittedName>
</protein>
<feature type="domain" description="Guanylate-binding protein N-terminal" evidence="3">
    <location>
        <begin position="5"/>
        <end position="109"/>
    </location>
</feature>
<dbReference type="OrthoDB" id="5980303at2759"/>
<reference evidence="5" key="1">
    <citation type="submission" date="2025-08" db="UniProtKB">
        <authorList>
            <consortium name="RefSeq"/>
        </authorList>
    </citation>
    <scope>IDENTIFICATION</scope>
    <source>
        <tissue evidence="5">Gonads</tissue>
    </source>
</reference>
<dbReference type="GO" id="GO:0003924">
    <property type="term" value="F:GTPase activity"/>
    <property type="evidence" value="ECO:0007669"/>
    <property type="project" value="InterPro"/>
</dbReference>
<keyword evidence="4" id="KW-1185">Reference proteome</keyword>
<evidence type="ECO:0000259" key="3">
    <source>
        <dbReference type="Pfam" id="PF02263"/>
    </source>
</evidence>
<dbReference type="SUPFAM" id="SSF48340">
    <property type="entry name" value="Interferon-induced guanylate-binding protein 1 (GBP1), C-terminal domain"/>
    <property type="match status" value="1"/>
</dbReference>
<dbReference type="GO" id="GO:0005525">
    <property type="term" value="F:GTP binding"/>
    <property type="evidence" value="ECO:0007669"/>
    <property type="project" value="InterPro"/>
</dbReference>
<dbReference type="Proteomes" id="UP000085678">
    <property type="component" value="Unplaced"/>
</dbReference>
<gene>
    <name evidence="5" type="primary">LOC106169121</name>
</gene>
<dbReference type="AlphaFoldDB" id="A0A1S3J103"/>
<dbReference type="Gene3D" id="3.40.50.300">
    <property type="entry name" value="P-loop containing nucleotide triphosphate hydrolases"/>
    <property type="match status" value="1"/>
</dbReference>
<evidence type="ECO:0000256" key="1">
    <source>
        <dbReference type="ARBA" id="ARBA00022801"/>
    </source>
</evidence>
<dbReference type="PANTHER" id="PTHR10751">
    <property type="entry name" value="GUANYLATE BINDING PROTEIN"/>
    <property type="match status" value="1"/>
</dbReference>
<organism evidence="4 5">
    <name type="scientific">Lingula anatina</name>
    <name type="common">Brachiopod</name>
    <name type="synonym">Lingula unguis</name>
    <dbReference type="NCBI Taxonomy" id="7574"/>
    <lineage>
        <taxon>Eukaryota</taxon>
        <taxon>Metazoa</taxon>
        <taxon>Spiralia</taxon>
        <taxon>Lophotrochozoa</taxon>
        <taxon>Brachiopoda</taxon>
        <taxon>Linguliformea</taxon>
        <taxon>Lingulata</taxon>
        <taxon>Lingulida</taxon>
        <taxon>Linguloidea</taxon>
        <taxon>Lingulidae</taxon>
        <taxon>Lingula</taxon>
    </lineage>
</organism>
<dbReference type="InterPro" id="IPR027417">
    <property type="entry name" value="P-loop_NTPase"/>
</dbReference>
<keyword evidence="2" id="KW-0175">Coiled coil</keyword>
<dbReference type="Gene3D" id="1.20.1000.10">
    <property type="entry name" value="Guanylate-binding protein, C-terminal domain"/>
    <property type="match status" value="1"/>
</dbReference>
<evidence type="ECO:0000256" key="2">
    <source>
        <dbReference type="SAM" id="Coils"/>
    </source>
</evidence>
<evidence type="ECO:0000313" key="4">
    <source>
        <dbReference type="Proteomes" id="UP000085678"/>
    </source>
</evidence>
<dbReference type="InParanoid" id="A0A1S3J103"/>